<evidence type="ECO:0000313" key="1">
    <source>
        <dbReference type="EMBL" id="KAF2190009.1"/>
    </source>
</evidence>
<organism evidence="1 2">
    <name type="scientific">Zopfia rhizophila CBS 207.26</name>
    <dbReference type="NCBI Taxonomy" id="1314779"/>
    <lineage>
        <taxon>Eukaryota</taxon>
        <taxon>Fungi</taxon>
        <taxon>Dikarya</taxon>
        <taxon>Ascomycota</taxon>
        <taxon>Pezizomycotina</taxon>
        <taxon>Dothideomycetes</taxon>
        <taxon>Dothideomycetes incertae sedis</taxon>
        <taxon>Zopfiaceae</taxon>
        <taxon>Zopfia</taxon>
    </lineage>
</organism>
<sequence>MLTALSNGTSAKIPRILNPPGTAFANLKPIEEYMVSQCLNAANFTEVIIAPGFAHEMHKQAMCSFLASFDQVQDGYFSMYGALASARGLSIPGFDTEANLRRGALAIEKFRGLPCPKSWVEFTPWLWISVNIPVCSHCALRLRGSPARSDFGDTGYYDCLLHRQLPIMNIPPAEATGVDTFMGIYLPLMGYLFNLCHISYSIEARLLDALDQLEKNVDSWQPEAPQGGINDFSAAEVAHMLIQTRVHKTTVLLFVHRLKYGFGDRDNPAKRMTSSTLSGLDLTTTTTKQTPRWVTIPFFVAAIESTEHIERERILNSIAVYVDRISPSSREKMRAFLKALWEVRDRSNRIKWLDLMGELPLFCVSS</sequence>
<keyword evidence="2" id="KW-1185">Reference proteome</keyword>
<evidence type="ECO:0000313" key="2">
    <source>
        <dbReference type="Proteomes" id="UP000800200"/>
    </source>
</evidence>
<dbReference type="OrthoDB" id="4137815at2759"/>
<dbReference type="EMBL" id="ML994619">
    <property type="protein sequence ID" value="KAF2190009.1"/>
    <property type="molecule type" value="Genomic_DNA"/>
</dbReference>
<gene>
    <name evidence="1" type="ORF">K469DRAFT_722946</name>
</gene>
<accession>A0A6A6EHD6</accession>
<dbReference type="AlphaFoldDB" id="A0A6A6EHD6"/>
<proteinExistence type="predicted"/>
<protein>
    <submittedName>
        <fullName evidence="1">Uncharacterized protein</fullName>
    </submittedName>
</protein>
<dbReference type="Proteomes" id="UP000800200">
    <property type="component" value="Unassembled WGS sequence"/>
</dbReference>
<reference evidence="1" key="1">
    <citation type="journal article" date="2020" name="Stud. Mycol.">
        <title>101 Dothideomycetes genomes: a test case for predicting lifestyles and emergence of pathogens.</title>
        <authorList>
            <person name="Haridas S."/>
            <person name="Albert R."/>
            <person name="Binder M."/>
            <person name="Bloem J."/>
            <person name="Labutti K."/>
            <person name="Salamov A."/>
            <person name="Andreopoulos B."/>
            <person name="Baker S."/>
            <person name="Barry K."/>
            <person name="Bills G."/>
            <person name="Bluhm B."/>
            <person name="Cannon C."/>
            <person name="Castanera R."/>
            <person name="Culley D."/>
            <person name="Daum C."/>
            <person name="Ezra D."/>
            <person name="Gonzalez J."/>
            <person name="Henrissat B."/>
            <person name="Kuo A."/>
            <person name="Liang C."/>
            <person name="Lipzen A."/>
            <person name="Lutzoni F."/>
            <person name="Magnuson J."/>
            <person name="Mondo S."/>
            <person name="Nolan M."/>
            <person name="Ohm R."/>
            <person name="Pangilinan J."/>
            <person name="Park H.-J."/>
            <person name="Ramirez L."/>
            <person name="Alfaro M."/>
            <person name="Sun H."/>
            <person name="Tritt A."/>
            <person name="Yoshinaga Y."/>
            <person name="Zwiers L.-H."/>
            <person name="Turgeon B."/>
            <person name="Goodwin S."/>
            <person name="Spatafora J."/>
            <person name="Crous P."/>
            <person name="Grigoriev I."/>
        </authorList>
    </citation>
    <scope>NUCLEOTIDE SEQUENCE</scope>
    <source>
        <strain evidence="1">CBS 207.26</strain>
    </source>
</reference>
<name>A0A6A6EHD6_9PEZI</name>
<dbReference type="Pfam" id="PF11951">
    <property type="entry name" value="Fungal_trans_2"/>
    <property type="match status" value="1"/>
</dbReference>
<dbReference type="InterPro" id="IPR021858">
    <property type="entry name" value="Fun_TF"/>
</dbReference>